<proteinExistence type="predicted"/>
<dbReference type="SUPFAM" id="SSF69304">
    <property type="entry name" value="Tricorn protease N-terminal domain"/>
    <property type="match status" value="1"/>
</dbReference>
<comment type="caution">
    <text evidence="4">The sequence shown here is derived from an EMBL/GenBank/DDBJ whole genome shotgun (WGS) entry which is preliminary data.</text>
</comment>
<reference evidence="4 5" key="1">
    <citation type="submission" date="2019-08" db="EMBL/GenBank/DDBJ databases">
        <title>In-depth cultivation of the pig gut microbiome towards novel bacterial diversity and tailored functional studies.</title>
        <authorList>
            <person name="Wylensek D."/>
            <person name="Hitch T.C.A."/>
            <person name="Clavel T."/>
        </authorList>
    </citation>
    <scope>NUCLEOTIDE SEQUENCE [LARGE SCALE GENOMIC DNA]</scope>
    <source>
        <strain evidence="4 5">Oil+RF-744-GAM-WT-6</strain>
    </source>
</reference>
<dbReference type="EMBL" id="VUMN01000030">
    <property type="protein sequence ID" value="MSS59394.1"/>
    <property type="molecule type" value="Genomic_DNA"/>
</dbReference>
<dbReference type="InterPro" id="IPR029058">
    <property type="entry name" value="AB_hydrolase_fold"/>
</dbReference>
<keyword evidence="1" id="KW-0378">Hydrolase</keyword>
<dbReference type="Pfam" id="PF00326">
    <property type="entry name" value="Peptidase_S9"/>
    <property type="match status" value="1"/>
</dbReference>
<dbReference type="PANTHER" id="PTHR42776:SF27">
    <property type="entry name" value="DIPEPTIDYL PEPTIDASE FAMILY MEMBER 6"/>
    <property type="match status" value="1"/>
</dbReference>
<feature type="domain" description="Peptidase S9 prolyl oligopeptidase catalytic" evidence="3">
    <location>
        <begin position="472"/>
        <end position="673"/>
    </location>
</feature>
<dbReference type="AlphaFoldDB" id="A0A7X2NTT3"/>
<evidence type="ECO:0000313" key="5">
    <source>
        <dbReference type="Proteomes" id="UP000461880"/>
    </source>
</evidence>
<gene>
    <name evidence="4" type="ORF">FYJ51_10880</name>
</gene>
<dbReference type="RefSeq" id="WP_154505614.1">
    <property type="nucleotide sequence ID" value="NZ_VUMN01000030.1"/>
</dbReference>
<name>A0A7X2NTT3_9FIRM</name>
<dbReference type="InterPro" id="IPR001375">
    <property type="entry name" value="Peptidase_S9_cat"/>
</dbReference>
<evidence type="ECO:0000313" key="4">
    <source>
        <dbReference type="EMBL" id="MSS59394.1"/>
    </source>
</evidence>
<accession>A0A7X2NTT3</accession>
<evidence type="ECO:0000259" key="3">
    <source>
        <dbReference type="Pfam" id="PF00326"/>
    </source>
</evidence>
<evidence type="ECO:0000256" key="2">
    <source>
        <dbReference type="ARBA" id="ARBA00022825"/>
    </source>
</evidence>
<keyword evidence="2" id="KW-0645">Protease</keyword>
<keyword evidence="5" id="KW-1185">Reference proteome</keyword>
<keyword evidence="2" id="KW-0720">Serine protease</keyword>
<organism evidence="4 5">
    <name type="scientific">Stecheria intestinalis</name>
    <dbReference type="NCBI Taxonomy" id="2606630"/>
    <lineage>
        <taxon>Bacteria</taxon>
        <taxon>Bacillati</taxon>
        <taxon>Bacillota</taxon>
        <taxon>Erysipelotrichia</taxon>
        <taxon>Erysipelotrichales</taxon>
        <taxon>Erysipelotrichaceae</taxon>
        <taxon>Stecheria</taxon>
    </lineage>
</organism>
<dbReference type="SUPFAM" id="SSF53474">
    <property type="entry name" value="alpha/beta-Hydrolases"/>
    <property type="match status" value="1"/>
</dbReference>
<evidence type="ECO:0000256" key="1">
    <source>
        <dbReference type="ARBA" id="ARBA00022801"/>
    </source>
</evidence>
<dbReference type="Gene3D" id="3.40.50.1820">
    <property type="entry name" value="alpha/beta hydrolase"/>
    <property type="match status" value="1"/>
</dbReference>
<dbReference type="Pfam" id="PF07676">
    <property type="entry name" value="PD40"/>
    <property type="match status" value="1"/>
</dbReference>
<dbReference type="Proteomes" id="UP000461880">
    <property type="component" value="Unassembled WGS sequence"/>
</dbReference>
<dbReference type="GO" id="GO:0006508">
    <property type="term" value="P:proteolysis"/>
    <property type="evidence" value="ECO:0007669"/>
    <property type="project" value="InterPro"/>
</dbReference>
<dbReference type="InterPro" id="IPR011659">
    <property type="entry name" value="WD40"/>
</dbReference>
<dbReference type="GO" id="GO:0004252">
    <property type="term" value="F:serine-type endopeptidase activity"/>
    <property type="evidence" value="ECO:0007669"/>
    <property type="project" value="TreeGrafter"/>
</dbReference>
<dbReference type="PANTHER" id="PTHR42776">
    <property type="entry name" value="SERINE PEPTIDASE S9 FAMILY MEMBER"/>
    <property type="match status" value="1"/>
</dbReference>
<dbReference type="InterPro" id="IPR011042">
    <property type="entry name" value="6-blade_b-propeller_TolB-like"/>
</dbReference>
<dbReference type="Gene3D" id="2.120.10.30">
    <property type="entry name" value="TolB, C-terminal domain"/>
    <property type="match status" value="2"/>
</dbReference>
<sequence length="673" mass="75545">MKSAVSDYYRIRYAGNGDLSPDGTVLIYTRTHTVPPAEEVHELVRKDLKTNKESILGYGMDPHFSADGSCLYYTGTVSGTCQLFCLDLSSGKSSQLTRMRYGICSPVFSRDGLMAAFTSIAETGSDEASLSHPVSAEEQEQEARNAAEHPYVSITEVGYKSDEYGGFSAGHFHSLWVLNLKTGVLKMISEGERDHVMPVFSIDSRKLFFVSNRERKKEESIAMDLYEADLKNGVLSRLTHENWVAWYPAPFQPVITEDGASILYGALAPSLAGGMPLTRLWRYDFSTKKSVSLWDDHAPCHEATAFLYNAENPGVNSRETAVLSADGKHLYFLSGWHGAVNLYDASIEKAEIRQVSHEKACYRSIHRVGTHYLLSRTDFTDVPQLYLAEEGMMNRTAQWKPKKLTDENPWMKEVLVSPEEMTVSSLDGEAEIQGWVFHPQEYDPEKKYPAIVYIHGGPAPMMGYALTYEHQAILGAGMGLILLNFRGSSGYGEAFESMKAAYDGRAMTDILQFVSEACRKNSWIDEKRLGVTGGSYGGWMTNWITSHSKVFKAAVTQRSIANELIQYASSDMSGSSEDYRNFEDFMKDELKNSPISYAENIDIPFLILHGMNDMRCPAEQAHQLFSAVKETHPDQPVKMILYPGMTHSFPMSGPMNLRIHHYQAMIDWFSKYL</sequence>
<protein>
    <submittedName>
        <fullName evidence="4">S9 family peptidase</fullName>
    </submittedName>
</protein>